<dbReference type="InterPro" id="IPR001991">
    <property type="entry name" value="Na-dicarboxylate_symporter"/>
</dbReference>
<dbReference type="InterPro" id="IPR036458">
    <property type="entry name" value="Na:dicarbo_symporter_sf"/>
</dbReference>
<evidence type="ECO:0000256" key="4">
    <source>
        <dbReference type="ARBA" id="ARBA00022692"/>
    </source>
</evidence>
<dbReference type="GO" id="GO:0005886">
    <property type="term" value="C:plasma membrane"/>
    <property type="evidence" value="ECO:0007669"/>
    <property type="project" value="UniProtKB-SubCell"/>
</dbReference>
<evidence type="ECO:0000256" key="3">
    <source>
        <dbReference type="ARBA" id="ARBA00022475"/>
    </source>
</evidence>
<evidence type="ECO:0000256" key="1">
    <source>
        <dbReference type="ARBA" id="ARBA00004651"/>
    </source>
</evidence>
<reference evidence="9 10" key="1">
    <citation type="submission" date="2018-07" db="EMBL/GenBank/DDBJ databases">
        <title>Genome analysis of Runella aurantiaca.</title>
        <authorList>
            <person name="Yang X."/>
        </authorList>
    </citation>
    <scope>NUCLEOTIDE SEQUENCE [LARGE SCALE GENOMIC DNA]</scope>
    <source>
        <strain evidence="9 10">YX9</strain>
    </source>
</reference>
<evidence type="ECO:0000256" key="5">
    <source>
        <dbReference type="ARBA" id="ARBA00022847"/>
    </source>
</evidence>
<keyword evidence="3" id="KW-1003">Cell membrane</keyword>
<feature type="transmembrane region" description="Helical" evidence="8">
    <location>
        <begin position="49"/>
        <end position="70"/>
    </location>
</feature>
<dbReference type="PANTHER" id="PTHR42865:SF7">
    <property type="entry name" value="PROTON_GLUTAMATE-ASPARTATE SYMPORTER"/>
    <property type="match status" value="1"/>
</dbReference>
<protein>
    <submittedName>
        <fullName evidence="9">Dicarboxylate/amino acid:cation symporter</fullName>
    </submittedName>
</protein>
<evidence type="ECO:0000256" key="7">
    <source>
        <dbReference type="ARBA" id="ARBA00023136"/>
    </source>
</evidence>
<dbReference type="PRINTS" id="PR00173">
    <property type="entry name" value="EDTRNSPORT"/>
</dbReference>
<keyword evidence="6 8" id="KW-1133">Transmembrane helix</keyword>
<gene>
    <name evidence="9" type="ORF">DVG78_10205</name>
</gene>
<evidence type="ECO:0000256" key="2">
    <source>
        <dbReference type="ARBA" id="ARBA00022448"/>
    </source>
</evidence>
<accession>A0A369IFB9</accession>
<feature type="transmembrane region" description="Helical" evidence="8">
    <location>
        <begin position="82"/>
        <end position="103"/>
    </location>
</feature>
<evidence type="ECO:0000256" key="8">
    <source>
        <dbReference type="SAM" id="Phobius"/>
    </source>
</evidence>
<dbReference type="AlphaFoldDB" id="A0A369IFB9"/>
<keyword evidence="2" id="KW-0813">Transport</keyword>
<organism evidence="9 10">
    <name type="scientific">Runella aurantiaca</name>
    <dbReference type="NCBI Taxonomy" id="2282308"/>
    <lineage>
        <taxon>Bacteria</taxon>
        <taxon>Pseudomonadati</taxon>
        <taxon>Bacteroidota</taxon>
        <taxon>Cytophagia</taxon>
        <taxon>Cytophagales</taxon>
        <taxon>Spirosomataceae</taxon>
        <taxon>Runella</taxon>
    </lineage>
</organism>
<sequence length="409" mass="43924">MKLNITTKIIIGFVLGVIIGQILHSTMSPEDATQIANKFQILSKVFLKLIKMIVGPLVFCTLVVGVAKLGDFSVVGRIGIKTLLYFYFATILSLIVGLVVVNVTRPGEVQQWPRPAAGTEVGVSGKAMKTVEDFILHIFPDSFFKALAENEILQIVVFSLFFGIALGAVGEHGKKLIKVIDSLAEVVFKIVGYVMQLAPFAVLGAMTGVVALKGLGILISYAYLILCFFGGLLFFVFGVLWVICLVMRIPYLKLLAHVKDSMILTFSTASSEASLPQQITALEKFGCSKRIIGFVLPLGYSFNLDGSMMYMTFATGFIAQAYGIPLSIEQQIAMLLTLMITSKGIAGVPRASLVVIAGTLAQFDLPVEGLALLIGVDPFLDMGRSATSVAGNAVATAVISKLEGEYIES</sequence>
<dbReference type="Gene3D" id="1.10.3860.10">
    <property type="entry name" value="Sodium:dicarboxylate symporter"/>
    <property type="match status" value="1"/>
</dbReference>
<evidence type="ECO:0000256" key="6">
    <source>
        <dbReference type="ARBA" id="ARBA00022989"/>
    </source>
</evidence>
<keyword evidence="7 8" id="KW-0472">Membrane</keyword>
<dbReference type="PANTHER" id="PTHR42865">
    <property type="entry name" value="PROTON/GLUTAMATE-ASPARTATE SYMPORTER"/>
    <property type="match status" value="1"/>
</dbReference>
<feature type="transmembrane region" description="Helical" evidence="8">
    <location>
        <begin position="9"/>
        <end position="29"/>
    </location>
</feature>
<dbReference type="RefSeq" id="WP_114460974.1">
    <property type="nucleotide sequence ID" value="NZ_QPIW01000006.1"/>
</dbReference>
<dbReference type="EMBL" id="QPIW01000006">
    <property type="protein sequence ID" value="RDB06193.1"/>
    <property type="molecule type" value="Genomic_DNA"/>
</dbReference>
<dbReference type="Proteomes" id="UP000253141">
    <property type="component" value="Unassembled WGS sequence"/>
</dbReference>
<name>A0A369IFB9_9BACT</name>
<keyword evidence="10" id="KW-1185">Reference proteome</keyword>
<dbReference type="OrthoDB" id="9768885at2"/>
<feature type="transmembrane region" description="Helical" evidence="8">
    <location>
        <begin position="190"/>
        <end position="212"/>
    </location>
</feature>
<proteinExistence type="predicted"/>
<dbReference type="FunFam" id="1.10.3860.10:FF:000001">
    <property type="entry name" value="C4-dicarboxylate transport protein"/>
    <property type="match status" value="1"/>
</dbReference>
<dbReference type="Pfam" id="PF00375">
    <property type="entry name" value="SDF"/>
    <property type="match status" value="1"/>
</dbReference>
<evidence type="ECO:0000313" key="10">
    <source>
        <dbReference type="Proteomes" id="UP000253141"/>
    </source>
</evidence>
<feature type="transmembrane region" description="Helical" evidence="8">
    <location>
        <begin position="218"/>
        <end position="246"/>
    </location>
</feature>
<dbReference type="GO" id="GO:0015293">
    <property type="term" value="F:symporter activity"/>
    <property type="evidence" value="ECO:0007669"/>
    <property type="project" value="UniProtKB-KW"/>
</dbReference>
<keyword evidence="5" id="KW-0769">Symport</keyword>
<keyword evidence="4 8" id="KW-0812">Transmembrane</keyword>
<evidence type="ECO:0000313" key="9">
    <source>
        <dbReference type="EMBL" id="RDB06193.1"/>
    </source>
</evidence>
<feature type="transmembrane region" description="Helical" evidence="8">
    <location>
        <begin position="152"/>
        <end position="169"/>
    </location>
</feature>
<dbReference type="GO" id="GO:0006835">
    <property type="term" value="P:dicarboxylic acid transport"/>
    <property type="evidence" value="ECO:0007669"/>
    <property type="project" value="TreeGrafter"/>
</dbReference>
<dbReference type="SUPFAM" id="SSF118215">
    <property type="entry name" value="Proton glutamate symport protein"/>
    <property type="match status" value="1"/>
</dbReference>
<comment type="caution">
    <text evidence="9">The sequence shown here is derived from an EMBL/GenBank/DDBJ whole genome shotgun (WGS) entry which is preliminary data.</text>
</comment>
<comment type="subcellular location">
    <subcellularLocation>
        <location evidence="1">Cell membrane</location>
        <topology evidence="1">Multi-pass membrane protein</topology>
    </subcellularLocation>
</comment>